<dbReference type="InterPro" id="IPR036527">
    <property type="entry name" value="SCP2_sterol-bd_dom_sf"/>
</dbReference>
<evidence type="ECO:0008006" key="3">
    <source>
        <dbReference type="Google" id="ProtNLM"/>
    </source>
</evidence>
<gene>
    <name evidence="1" type="ORF">ENSA5_35820</name>
</gene>
<accession>A0A2S9XUG6</accession>
<name>A0A2S9XUG6_9BACT</name>
<organism evidence="1 2">
    <name type="scientific">Enhygromyxa salina</name>
    <dbReference type="NCBI Taxonomy" id="215803"/>
    <lineage>
        <taxon>Bacteria</taxon>
        <taxon>Pseudomonadati</taxon>
        <taxon>Myxococcota</taxon>
        <taxon>Polyangia</taxon>
        <taxon>Nannocystales</taxon>
        <taxon>Nannocystaceae</taxon>
        <taxon>Enhygromyxa</taxon>
    </lineage>
</organism>
<keyword evidence="2" id="KW-1185">Reference proteome</keyword>
<dbReference type="Proteomes" id="UP000237968">
    <property type="component" value="Unassembled WGS sequence"/>
</dbReference>
<sequence length="105" mass="11593">MDVKKIFEGMPSRYIKGSVDKATTYYFSIGDSKFTVKIDADAATVEQGKTVEKADVILKTTPALFEKMVLKGKAPGPIDIARGKIKTNDPMGLQKLRTMFDFKGL</sequence>
<evidence type="ECO:0000313" key="2">
    <source>
        <dbReference type="Proteomes" id="UP000237968"/>
    </source>
</evidence>
<protein>
    <recommendedName>
        <fullName evidence="3">SCP-2 sterol transfer family protein</fullName>
    </recommendedName>
</protein>
<proteinExistence type="predicted"/>
<evidence type="ECO:0000313" key="1">
    <source>
        <dbReference type="EMBL" id="PRP96506.1"/>
    </source>
</evidence>
<dbReference type="EMBL" id="PVNK01000165">
    <property type="protein sequence ID" value="PRP96506.1"/>
    <property type="molecule type" value="Genomic_DNA"/>
</dbReference>
<dbReference type="Gene3D" id="3.30.1050.10">
    <property type="entry name" value="SCP2 sterol-binding domain"/>
    <property type="match status" value="1"/>
</dbReference>
<dbReference type="SUPFAM" id="SSF55718">
    <property type="entry name" value="SCP-like"/>
    <property type="match status" value="1"/>
</dbReference>
<comment type="caution">
    <text evidence="1">The sequence shown here is derived from an EMBL/GenBank/DDBJ whole genome shotgun (WGS) entry which is preliminary data.</text>
</comment>
<dbReference type="AlphaFoldDB" id="A0A2S9XUG6"/>
<reference evidence="1 2" key="1">
    <citation type="submission" date="2018-03" db="EMBL/GenBank/DDBJ databases">
        <title>Draft Genome Sequences of the Obligatory Marine Myxobacteria Enhygromyxa salina SWB005.</title>
        <authorList>
            <person name="Poehlein A."/>
            <person name="Moghaddam J.A."/>
            <person name="Harms H."/>
            <person name="Alanjari M."/>
            <person name="Koenig G.M."/>
            <person name="Daniel R."/>
            <person name="Schaeberle T.F."/>
        </authorList>
    </citation>
    <scope>NUCLEOTIDE SEQUENCE [LARGE SCALE GENOMIC DNA]</scope>
    <source>
        <strain evidence="1 2">SWB005</strain>
    </source>
</reference>
<dbReference type="RefSeq" id="WP_181197881.1">
    <property type="nucleotide sequence ID" value="NZ_PVNK01000165.1"/>
</dbReference>